<sequence length="258" mass="29702">RDRKHSVKFAFGFGARKKIWEAFERRFGIPILEAWSLVEGVGMTINTIGSKGGKVGSVGRPVRGFELKILDPKGKELLPGRNNIGEIVIRTKLPFDLEYYNLPKEKTTNIRKNRWVHTDDFGYKDKDGFIYFLGRHTDMIQKRGEAFFAIDIEMVANSHPLIVESAVFEVSNEESPSKAIKICAAIKDGATITHAELSNYLYQNMAYFMVPQFIEFKKELPKNDIGLIQKFFLKKEWENKHSRKNTYDTLTKNFVVID</sequence>
<evidence type="ECO:0000259" key="3">
    <source>
        <dbReference type="Pfam" id="PF00501"/>
    </source>
</evidence>
<protein>
    <recommendedName>
        <fullName evidence="6">AMP-dependent synthetase/ligase domain-containing protein</fullName>
    </recommendedName>
</protein>
<evidence type="ECO:0000259" key="4">
    <source>
        <dbReference type="Pfam" id="PF13193"/>
    </source>
</evidence>
<comment type="similarity">
    <text evidence="1">Belongs to the ATP-dependent AMP-binding enzyme family.</text>
</comment>
<feature type="domain" description="AMP-binding enzyme C-terminal" evidence="4">
    <location>
        <begin position="152"/>
        <end position="224"/>
    </location>
</feature>
<feature type="domain" description="AMP-dependent synthetase/ligase" evidence="3">
    <location>
        <begin position="14"/>
        <end position="91"/>
    </location>
</feature>
<dbReference type="InterPro" id="IPR045851">
    <property type="entry name" value="AMP-bd_C_sf"/>
</dbReference>
<proteinExistence type="inferred from homology"/>
<evidence type="ECO:0008006" key="6">
    <source>
        <dbReference type="Google" id="ProtNLM"/>
    </source>
</evidence>
<comment type="caution">
    <text evidence="5">The sequence shown here is derived from an EMBL/GenBank/DDBJ whole genome shotgun (WGS) entry which is preliminary data.</text>
</comment>
<dbReference type="AlphaFoldDB" id="X0ZKY2"/>
<organism evidence="5">
    <name type="scientific">marine sediment metagenome</name>
    <dbReference type="NCBI Taxonomy" id="412755"/>
    <lineage>
        <taxon>unclassified sequences</taxon>
        <taxon>metagenomes</taxon>
        <taxon>ecological metagenomes</taxon>
    </lineage>
</organism>
<dbReference type="InterPro" id="IPR000873">
    <property type="entry name" value="AMP-dep_synth/lig_dom"/>
</dbReference>
<name>X0ZKY2_9ZZZZ</name>
<gene>
    <name evidence="5" type="ORF">S01H4_17046</name>
</gene>
<dbReference type="EMBL" id="BART01007495">
    <property type="protein sequence ID" value="GAG58757.1"/>
    <property type="molecule type" value="Genomic_DNA"/>
</dbReference>
<reference evidence="5" key="1">
    <citation type="journal article" date="2014" name="Front. Microbiol.">
        <title>High frequency of phylogenetically diverse reductive dehalogenase-homologous genes in deep subseafloor sedimentary metagenomes.</title>
        <authorList>
            <person name="Kawai M."/>
            <person name="Futagami T."/>
            <person name="Toyoda A."/>
            <person name="Takaki Y."/>
            <person name="Nishi S."/>
            <person name="Hori S."/>
            <person name="Arai W."/>
            <person name="Tsubouchi T."/>
            <person name="Morono Y."/>
            <person name="Uchiyama I."/>
            <person name="Ito T."/>
            <person name="Fujiyama A."/>
            <person name="Inagaki F."/>
            <person name="Takami H."/>
        </authorList>
    </citation>
    <scope>NUCLEOTIDE SEQUENCE</scope>
    <source>
        <strain evidence="5">Expedition CK06-06</strain>
    </source>
</reference>
<evidence type="ECO:0000256" key="1">
    <source>
        <dbReference type="ARBA" id="ARBA00006432"/>
    </source>
</evidence>
<dbReference type="InterPro" id="IPR025110">
    <property type="entry name" value="AMP-bd_C"/>
</dbReference>
<keyword evidence="2" id="KW-0436">Ligase</keyword>
<dbReference type="PANTHER" id="PTHR43201:SF5">
    <property type="entry name" value="MEDIUM-CHAIN ACYL-COA LIGASE ACSF2, MITOCHONDRIAL"/>
    <property type="match status" value="1"/>
</dbReference>
<dbReference type="SUPFAM" id="SSF56801">
    <property type="entry name" value="Acetyl-CoA synthetase-like"/>
    <property type="match status" value="1"/>
</dbReference>
<feature type="non-terminal residue" evidence="5">
    <location>
        <position position="1"/>
    </location>
</feature>
<dbReference type="Gene3D" id="3.40.50.12780">
    <property type="entry name" value="N-terminal domain of ligase-like"/>
    <property type="match status" value="1"/>
</dbReference>
<accession>X0ZKY2</accession>
<dbReference type="GO" id="GO:0031956">
    <property type="term" value="F:medium-chain fatty acid-CoA ligase activity"/>
    <property type="evidence" value="ECO:0007669"/>
    <property type="project" value="TreeGrafter"/>
</dbReference>
<dbReference type="Pfam" id="PF00501">
    <property type="entry name" value="AMP-binding"/>
    <property type="match status" value="1"/>
</dbReference>
<evidence type="ECO:0000256" key="2">
    <source>
        <dbReference type="ARBA" id="ARBA00022598"/>
    </source>
</evidence>
<dbReference type="Pfam" id="PF13193">
    <property type="entry name" value="AMP-binding_C"/>
    <property type="match status" value="1"/>
</dbReference>
<dbReference type="PANTHER" id="PTHR43201">
    <property type="entry name" value="ACYL-COA SYNTHETASE"/>
    <property type="match status" value="1"/>
</dbReference>
<evidence type="ECO:0000313" key="5">
    <source>
        <dbReference type="EMBL" id="GAG58757.1"/>
    </source>
</evidence>
<dbReference type="Gene3D" id="3.30.300.30">
    <property type="match status" value="1"/>
</dbReference>
<dbReference type="GO" id="GO:0006631">
    <property type="term" value="P:fatty acid metabolic process"/>
    <property type="evidence" value="ECO:0007669"/>
    <property type="project" value="TreeGrafter"/>
</dbReference>
<dbReference type="InterPro" id="IPR042099">
    <property type="entry name" value="ANL_N_sf"/>
</dbReference>